<dbReference type="GO" id="GO:0070819">
    <property type="term" value="F:menaquinone-dependent protoporphyrinogen oxidase activity"/>
    <property type="evidence" value="ECO:0007669"/>
    <property type="project" value="TreeGrafter"/>
</dbReference>
<dbReference type="GO" id="GO:0010181">
    <property type="term" value="F:FMN binding"/>
    <property type="evidence" value="ECO:0007669"/>
    <property type="project" value="InterPro"/>
</dbReference>
<dbReference type="SUPFAM" id="SSF52218">
    <property type="entry name" value="Flavoproteins"/>
    <property type="match status" value="1"/>
</dbReference>
<dbReference type="RefSeq" id="WP_069644267.1">
    <property type="nucleotide sequence ID" value="NZ_MIJE01000035.1"/>
</dbReference>
<dbReference type="STRING" id="766136.BHF68_11380"/>
<dbReference type="InterPro" id="IPR029039">
    <property type="entry name" value="Flavoprotein-like_sf"/>
</dbReference>
<organism evidence="2 3">
    <name type="scientific">Desulfuribacillus alkaliarsenatis</name>
    <dbReference type="NCBI Taxonomy" id="766136"/>
    <lineage>
        <taxon>Bacteria</taxon>
        <taxon>Bacillati</taxon>
        <taxon>Bacillota</taxon>
        <taxon>Desulfuribacillia</taxon>
        <taxon>Desulfuribacillales</taxon>
        <taxon>Desulfuribacillaceae</taxon>
        <taxon>Desulfuribacillus</taxon>
    </lineage>
</organism>
<dbReference type="PANTHER" id="PTHR38030:SF2">
    <property type="entry name" value="PROTOPORPHYRINOGEN IX DEHYDROGENASE [QUINONE]"/>
    <property type="match status" value="1"/>
</dbReference>
<sequence length="158" mass="17580">MKTAIIYATSRGTTEKAAQQLAECLPGKTDIINLKSSIEINLDDYEAIIVGSSIHMGTMQAKVKKFITTHHDQLLTKRLGLFLCCMREGSEAQLQFDTNYPESLRKHAVANGLFGGEFDFAKMNFIQKFIVKKVGGHTTNVSTFNQGEIKKFAIAFEV</sequence>
<protein>
    <submittedName>
        <fullName evidence="2">Flavodoxin</fullName>
    </submittedName>
</protein>
<dbReference type="PROSITE" id="PS00201">
    <property type="entry name" value="FLAVODOXIN"/>
    <property type="match status" value="1"/>
</dbReference>
<dbReference type="Pfam" id="PF12724">
    <property type="entry name" value="Flavodoxin_5"/>
    <property type="match status" value="1"/>
</dbReference>
<evidence type="ECO:0000313" key="3">
    <source>
        <dbReference type="Proteomes" id="UP000094296"/>
    </source>
</evidence>
<dbReference type="Gene3D" id="3.40.50.360">
    <property type="match status" value="1"/>
</dbReference>
<dbReference type="InterPro" id="IPR052200">
    <property type="entry name" value="Protoporphyrinogen_IX_DH"/>
</dbReference>
<evidence type="ECO:0000313" key="2">
    <source>
        <dbReference type="EMBL" id="OEF95701.1"/>
    </source>
</evidence>
<dbReference type="OrthoDB" id="2146857at2"/>
<dbReference type="InterPro" id="IPR026816">
    <property type="entry name" value="Flavodoxin_dom"/>
</dbReference>
<dbReference type="Proteomes" id="UP000094296">
    <property type="component" value="Unassembled WGS sequence"/>
</dbReference>
<proteinExistence type="predicted"/>
<comment type="caution">
    <text evidence="2">The sequence shown here is derived from an EMBL/GenBank/DDBJ whole genome shotgun (WGS) entry which is preliminary data.</text>
</comment>
<evidence type="ECO:0000259" key="1">
    <source>
        <dbReference type="Pfam" id="PF12724"/>
    </source>
</evidence>
<feature type="domain" description="Flavodoxin" evidence="1">
    <location>
        <begin position="5"/>
        <end position="134"/>
    </location>
</feature>
<accession>A0A1E5FYX7</accession>
<dbReference type="PANTHER" id="PTHR38030">
    <property type="entry name" value="PROTOPORPHYRINOGEN IX DEHYDROGENASE [MENAQUINONE]"/>
    <property type="match status" value="1"/>
</dbReference>
<keyword evidence="3" id="KW-1185">Reference proteome</keyword>
<dbReference type="AlphaFoldDB" id="A0A1E5FYX7"/>
<dbReference type="GO" id="GO:0006783">
    <property type="term" value="P:heme biosynthetic process"/>
    <property type="evidence" value="ECO:0007669"/>
    <property type="project" value="TreeGrafter"/>
</dbReference>
<name>A0A1E5FYX7_9FIRM</name>
<dbReference type="EMBL" id="MIJE01000035">
    <property type="protein sequence ID" value="OEF95701.1"/>
    <property type="molecule type" value="Genomic_DNA"/>
</dbReference>
<gene>
    <name evidence="2" type="ORF">BHF68_11380</name>
</gene>
<dbReference type="InterPro" id="IPR001226">
    <property type="entry name" value="Flavodoxin_CS"/>
</dbReference>
<reference evidence="2 3" key="1">
    <citation type="submission" date="2016-09" db="EMBL/GenBank/DDBJ databases">
        <title>Draft genome sequence for the type strain of Desulfuribacillus alkaliarsenatis AHT28, an obligately anaerobic, sulfidogenic bacterium isolated from Russian soda lake sediments.</title>
        <authorList>
            <person name="Abin C.A."/>
            <person name="Hollibaugh J.T."/>
        </authorList>
    </citation>
    <scope>NUCLEOTIDE SEQUENCE [LARGE SCALE GENOMIC DNA]</scope>
    <source>
        <strain evidence="2 3">AHT28</strain>
    </source>
</reference>
<dbReference type="GO" id="GO:0009055">
    <property type="term" value="F:electron transfer activity"/>
    <property type="evidence" value="ECO:0007669"/>
    <property type="project" value="InterPro"/>
</dbReference>